<dbReference type="EMBL" id="JAFLQW010000214">
    <property type="protein sequence ID" value="MBO0348985.1"/>
    <property type="molecule type" value="Genomic_DNA"/>
</dbReference>
<dbReference type="PANTHER" id="PTHR33202">
    <property type="entry name" value="ZINC UPTAKE REGULATION PROTEIN"/>
    <property type="match status" value="1"/>
</dbReference>
<keyword evidence="8" id="KW-1185">Reference proteome</keyword>
<evidence type="ECO:0000256" key="1">
    <source>
        <dbReference type="ARBA" id="ARBA00007957"/>
    </source>
</evidence>
<dbReference type="SUPFAM" id="SSF46785">
    <property type="entry name" value="Winged helix' DNA-binding domain"/>
    <property type="match status" value="1"/>
</dbReference>
<gene>
    <name evidence="7" type="ORF">J0895_07695</name>
</gene>
<comment type="similarity">
    <text evidence="1">Belongs to the Fur family.</text>
</comment>
<evidence type="ECO:0000313" key="7">
    <source>
        <dbReference type="EMBL" id="MBO0348985.1"/>
    </source>
</evidence>
<comment type="caution">
    <text evidence="7">The sequence shown here is derived from an EMBL/GenBank/DDBJ whole genome shotgun (WGS) entry which is preliminary data.</text>
</comment>
<dbReference type="RefSeq" id="WP_207087521.1">
    <property type="nucleotide sequence ID" value="NZ_JAFLQW010000214.1"/>
</dbReference>
<evidence type="ECO:0000256" key="5">
    <source>
        <dbReference type="ARBA" id="ARBA00023125"/>
    </source>
</evidence>
<dbReference type="Pfam" id="PF01475">
    <property type="entry name" value="FUR"/>
    <property type="match status" value="1"/>
</dbReference>
<evidence type="ECO:0000256" key="3">
    <source>
        <dbReference type="ARBA" id="ARBA00022833"/>
    </source>
</evidence>
<accession>A0ABS3FPE8</accession>
<dbReference type="InterPro" id="IPR002481">
    <property type="entry name" value="FUR"/>
</dbReference>
<proteinExistence type="inferred from homology"/>
<evidence type="ECO:0000313" key="8">
    <source>
        <dbReference type="Proteomes" id="UP000664844"/>
    </source>
</evidence>
<dbReference type="Gene3D" id="1.10.10.10">
    <property type="entry name" value="Winged helix-like DNA-binding domain superfamily/Winged helix DNA-binding domain"/>
    <property type="match status" value="1"/>
</dbReference>
<keyword evidence="5" id="KW-0238">DNA-binding</keyword>
<dbReference type="Gene3D" id="3.30.1490.190">
    <property type="match status" value="1"/>
</dbReference>
<reference evidence="7 8" key="1">
    <citation type="submission" date="2021-03" db="EMBL/GenBank/DDBJ databases">
        <title>Metabolic Capacity of the Antarctic Cyanobacterium Phormidium pseudopriestleyi that Sustains Oxygenic Photosynthesis in the Presence of Hydrogen Sulfide.</title>
        <authorList>
            <person name="Lumian J.E."/>
            <person name="Jungblut A.D."/>
            <person name="Dillon M.L."/>
            <person name="Hawes I."/>
            <person name="Doran P.T."/>
            <person name="Mackey T.J."/>
            <person name="Dick G.J."/>
            <person name="Grettenberger C.L."/>
            <person name="Sumner D.Y."/>
        </authorList>
    </citation>
    <scope>NUCLEOTIDE SEQUENCE [LARGE SCALE GENOMIC DNA]</scope>
    <source>
        <strain evidence="7 8">FRX01</strain>
    </source>
</reference>
<keyword evidence="3" id="KW-0862">Zinc</keyword>
<sequence>MPFYTQAQLKSELRQLGCRLTPQREAILGVFQTIPQGNHLSAEELYSLLQRQGEKISLSTVYRTLNLMARIGILRELELAEGHKHYELNKPSQPHHHLVCVQCHQTIEFISDSIAKICSKQADSAQFQMLDVQLTLHAVCLEAFEQGWPYLLPEDWICPKSGMAVNLSESSQDIDTGSVQDLDE</sequence>
<evidence type="ECO:0000256" key="4">
    <source>
        <dbReference type="ARBA" id="ARBA00023015"/>
    </source>
</evidence>
<dbReference type="CDD" id="cd07153">
    <property type="entry name" value="Fur_like"/>
    <property type="match status" value="1"/>
</dbReference>
<evidence type="ECO:0000256" key="6">
    <source>
        <dbReference type="ARBA" id="ARBA00023163"/>
    </source>
</evidence>
<dbReference type="Proteomes" id="UP000664844">
    <property type="component" value="Unassembled WGS sequence"/>
</dbReference>
<evidence type="ECO:0000256" key="2">
    <source>
        <dbReference type="ARBA" id="ARBA00022491"/>
    </source>
</evidence>
<dbReference type="InterPro" id="IPR043135">
    <property type="entry name" value="Fur_C"/>
</dbReference>
<dbReference type="InterPro" id="IPR036388">
    <property type="entry name" value="WH-like_DNA-bd_sf"/>
</dbReference>
<keyword evidence="2" id="KW-0678">Repressor</keyword>
<name>A0ABS3FPE8_9CYAN</name>
<organism evidence="7 8">
    <name type="scientific">Phormidium pseudopriestleyi FRX01</name>
    <dbReference type="NCBI Taxonomy" id="1759528"/>
    <lineage>
        <taxon>Bacteria</taxon>
        <taxon>Bacillati</taxon>
        <taxon>Cyanobacteriota</taxon>
        <taxon>Cyanophyceae</taxon>
        <taxon>Oscillatoriophycideae</taxon>
        <taxon>Oscillatoriales</taxon>
        <taxon>Oscillatoriaceae</taxon>
        <taxon>Phormidium</taxon>
    </lineage>
</organism>
<dbReference type="PANTHER" id="PTHR33202:SF19">
    <property type="entry name" value="FERRIC UPTAKE REGULATION PROTEIN"/>
    <property type="match status" value="1"/>
</dbReference>
<dbReference type="InterPro" id="IPR036390">
    <property type="entry name" value="WH_DNA-bd_sf"/>
</dbReference>
<keyword evidence="4" id="KW-0805">Transcription regulation</keyword>
<protein>
    <submittedName>
        <fullName evidence="7">Transcriptional repressor</fullName>
    </submittedName>
</protein>
<keyword evidence="6" id="KW-0804">Transcription</keyword>